<evidence type="ECO:0000313" key="2">
    <source>
        <dbReference type="Proteomes" id="UP000074247"/>
    </source>
</evidence>
<comment type="caution">
    <text evidence="1">The sequence shown here is derived from an EMBL/GenBank/DDBJ whole genome shotgun (WGS) entry which is preliminary data.</text>
</comment>
<proteinExistence type="predicted"/>
<evidence type="ECO:0000313" key="1">
    <source>
        <dbReference type="EMBL" id="KYF41019.1"/>
    </source>
</evidence>
<reference evidence="1 2" key="1">
    <citation type="journal article" date="2016" name="Nat. Commun.">
        <title>Local admixture of amplified and diversified secreted pathogenesis determinants shapes mosaic Toxoplasma gondii genomes.</title>
        <authorList>
            <person name="Lorenzi H."/>
            <person name="Khan A."/>
            <person name="Behnke M.S."/>
            <person name="Namasivayam S."/>
            <person name="Swapna L.S."/>
            <person name="Hadjithomas M."/>
            <person name="Karamycheva S."/>
            <person name="Pinney D."/>
            <person name="Brunk B.P."/>
            <person name="Ajioka J.W."/>
            <person name="Ajzenberg D."/>
            <person name="Boothroyd J.C."/>
            <person name="Boyle J.P."/>
            <person name="Darde M.L."/>
            <person name="Diaz-Miranda M.A."/>
            <person name="Dubey J.P."/>
            <person name="Fritz H.M."/>
            <person name="Gennari S.M."/>
            <person name="Gregory B.D."/>
            <person name="Kim K."/>
            <person name="Saeij J.P."/>
            <person name="Su C."/>
            <person name="White M.W."/>
            <person name="Zhu X.Q."/>
            <person name="Howe D.K."/>
            <person name="Rosenthal B.M."/>
            <person name="Grigg M.E."/>
            <person name="Parkinson J."/>
            <person name="Liu L."/>
            <person name="Kissinger J.C."/>
            <person name="Roos D.S."/>
            <person name="Sibley L.D."/>
        </authorList>
    </citation>
    <scope>NUCLEOTIDE SEQUENCE [LARGE SCALE GENOMIC DNA]</scope>
    <source>
        <strain evidence="1 2">ARI</strain>
    </source>
</reference>
<dbReference type="AlphaFoldDB" id="A0A139XQE4"/>
<dbReference type="Proteomes" id="UP000074247">
    <property type="component" value="Unassembled WGS sequence"/>
</dbReference>
<gene>
    <name evidence="1" type="ORF">TGARI_243700</name>
</gene>
<organism evidence="1 2">
    <name type="scientific">Toxoplasma gondii ARI</name>
    <dbReference type="NCBI Taxonomy" id="1074872"/>
    <lineage>
        <taxon>Eukaryota</taxon>
        <taxon>Sar</taxon>
        <taxon>Alveolata</taxon>
        <taxon>Apicomplexa</taxon>
        <taxon>Conoidasida</taxon>
        <taxon>Coccidia</taxon>
        <taxon>Eucoccidiorida</taxon>
        <taxon>Eimeriorina</taxon>
        <taxon>Sarcocystidae</taxon>
        <taxon>Toxoplasma</taxon>
    </lineage>
</organism>
<protein>
    <submittedName>
        <fullName evidence="1">Uncharacterized protein</fullName>
    </submittedName>
</protein>
<accession>A0A139XQE4</accession>
<dbReference type="VEuPathDB" id="ToxoDB:TGARI_243700"/>
<name>A0A139XQE4_TOXGO</name>
<dbReference type="EMBL" id="AGQS02005325">
    <property type="protein sequence ID" value="KYF41019.1"/>
    <property type="molecule type" value="Genomic_DNA"/>
</dbReference>
<sequence length="207" mass="23713">MKPSNRCPHSNTQRSPFLRACRLHAIKHKRSVNTSELGAQTRTVELGKPGYSGEHVTKGQRLMRNNGNACRLSRSKSTSMVTRHRSSSQVFRAFTHARDTFFVLLRDFLALAVRVLMSKSGDRFISDRNNFHSFFWRLTLRRAVRARRRASLMILSCVCLIKNEFSPPVGCSHCHSAASFSIVGAFARRTFFVVNRVLEHFRDCRDP</sequence>